<dbReference type="PANTHER" id="PTHR12198">
    <property type="entry name" value="HOMEOBOX PROTEIN PROSPERO/PROX-1/CEH-26"/>
    <property type="match status" value="1"/>
</dbReference>
<protein>
    <submittedName>
        <fullName evidence="10">Prospero domain-containing protein</fullName>
    </submittedName>
</protein>
<comment type="subcellular location">
    <subcellularLocation>
        <location evidence="1">Nucleus</location>
    </subcellularLocation>
</comment>
<accession>A0A183FWU3</accession>
<dbReference type="EMBL" id="UZAH01027706">
    <property type="protein sequence ID" value="VDO94287.1"/>
    <property type="molecule type" value="Genomic_DNA"/>
</dbReference>
<evidence type="ECO:0000313" key="10">
    <source>
        <dbReference type="WBParaSite" id="HPBE_0001295101-mRNA-1"/>
    </source>
</evidence>
<dbReference type="WBParaSite" id="HPBE_0001295101-mRNA-1">
    <property type="protein sequence ID" value="HPBE_0001295101-mRNA-1"/>
    <property type="gene ID" value="HPBE_0001295101"/>
</dbReference>
<dbReference type="Proteomes" id="UP000050761">
    <property type="component" value="Unassembled WGS sequence"/>
</dbReference>
<dbReference type="Gene3D" id="1.10.10.500">
    <property type="entry name" value="Homeo-prospero domain"/>
    <property type="match status" value="1"/>
</dbReference>
<dbReference type="SUPFAM" id="SSF46689">
    <property type="entry name" value="Homeodomain-like"/>
    <property type="match status" value="1"/>
</dbReference>
<evidence type="ECO:0000256" key="3">
    <source>
        <dbReference type="ARBA" id="ARBA00023125"/>
    </source>
</evidence>
<organism evidence="9 10">
    <name type="scientific">Heligmosomoides polygyrus</name>
    <name type="common">Parasitic roundworm</name>
    <dbReference type="NCBI Taxonomy" id="6339"/>
    <lineage>
        <taxon>Eukaryota</taxon>
        <taxon>Metazoa</taxon>
        <taxon>Ecdysozoa</taxon>
        <taxon>Nematoda</taxon>
        <taxon>Chromadorea</taxon>
        <taxon>Rhabditida</taxon>
        <taxon>Rhabditina</taxon>
        <taxon>Rhabditomorpha</taxon>
        <taxon>Strongyloidea</taxon>
        <taxon>Heligmosomidae</taxon>
        <taxon>Heligmosomoides</taxon>
    </lineage>
</organism>
<dbReference type="PANTHER" id="PTHR12198:SF0">
    <property type="entry name" value="HOMEOBOX PROTEIN PROSPERO"/>
    <property type="match status" value="1"/>
</dbReference>
<dbReference type="InterPro" id="IPR023082">
    <property type="entry name" value="Homeo_prospero_dom"/>
</dbReference>
<keyword evidence="3" id="KW-0238">DNA-binding</keyword>
<dbReference type="GO" id="GO:0007399">
    <property type="term" value="P:nervous system development"/>
    <property type="evidence" value="ECO:0007669"/>
    <property type="project" value="UniProtKB-ARBA"/>
</dbReference>
<keyword evidence="9" id="KW-1185">Reference proteome</keyword>
<dbReference type="PROSITE" id="PS51818">
    <property type="entry name" value="HOMEO_PROSPERO"/>
    <property type="match status" value="1"/>
</dbReference>
<keyword evidence="5" id="KW-0804">Transcription</keyword>
<dbReference type="InterPro" id="IPR039350">
    <property type="entry name" value="Prospero_homeodomain"/>
</dbReference>
<dbReference type="GO" id="GO:0000981">
    <property type="term" value="F:DNA-binding transcription factor activity, RNA polymerase II-specific"/>
    <property type="evidence" value="ECO:0007669"/>
    <property type="project" value="TreeGrafter"/>
</dbReference>
<evidence type="ECO:0000256" key="4">
    <source>
        <dbReference type="ARBA" id="ARBA00023155"/>
    </source>
</evidence>
<dbReference type="GO" id="GO:0000978">
    <property type="term" value="F:RNA polymerase II cis-regulatory region sequence-specific DNA binding"/>
    <property type="evidence" value="ECO:0007669"/>
    <property type="project" value="TreeGrafter"/>
</dbReference>
<dbReference type="AlphaFoldDB" id="A0A183FWU3"/>
<evidence type="ECO:0000256" key="2">
    <source>
        <dbReference type="ARBA" id="ARBA00023015"/>
    </source>
</evidence>
<evidence type="ECO:0000313" key="9">
    <source>
        <dbReference type="Proteomes" id="UP000050761"/>
    </source>
</evidence>
<dbReference type="Pfam" id="PF05044">
    <property type="entry name" value="HPD"/>
    <property type="match status" value="1"/>
</dbReference>
<keyword evidence="2" id="KW-0805">Transcription regulation</keyword>
<keyword evidence="6" id="KW-0539">Nucleus</keyword>
<evidence type="ECO:0000256" key="5">
    <source>
        <dbReference type="ARBA" id="ARBA00023163"/>
    </source>
</evidence>
<reference evidence="10" key="2">
    <citation type="submission" date="2019-09" db="UniProtKB">
        <authorList>
            <consortium name="WormBaseParasite"/>
        </authorList>
    </citation>
    <scope>IDENTIFICATION</scope>
</reference>
<dbReference type="GO" id="GO:0005634">
    <property type="term" value="C:nucleus"/>
    <property type="evidence" value="ECO:0007669"/>
    <property type="project" value="UniProtKB-SubCell"/>
</dbReference>
<keyword evidence="4" id="KW-0371">Homeobox</keyword>
<accession>A0A3P8ABZ6</accession>
<proteinExistence type="predicted"/>
<sequence>MLGSREFYYIQMDKFARQALAEGITSRDDIVVTMDSEIFRTLNQHYNRNNHVQPPENLVNVVQESLREFFDAIRLGKDAEPSWKKQIYKVSASLADEPSFFGRHRAAMGDFSNRGSDKRYRATPRDNRRHLDSITRFQVINRLDDQIPEYFKDPNFLERLE</sequence>
<dbReference type="GO" id="GO:0048468">
    <property type="term" value="P:cell development"/>
    <property type="evidence" value="ECO:0007669"/>
    <property type="project" value="UniProtKB-ARBA"/>
</dbReference>
<evidence type="ECO:0000313" key="8">
    <source>
        <dbReference type="EMBL" id="VDO94287.1"/>
    </source>
</evidence>
<dbReference type="InterPro" id="IPR009057">
    <property type="entry name" value="Homeodomain-like_sf"/>
</dbReference>
<evidence type="ECO:0000259" key="7">
    <source>
        <dbReference type="PROSITE" id="PS51818"/>
    </source>
</evidence>
<dbReference type="InterPro" id="IPR037131">
    <property type="entry name" value="Homeo_prospero_dom_sf"/>
</dbReference>
<dbReference type="OrthoDB" id="10038576at2759"/>
<reference evidence="8 9" key="1">
    <citation type="submission" date="2018-11" db="EMBL/GenBank/DDBJ databases">
        <authorList>
            <consortium name="Pathogen Informatics"/>
        </authorList>
    </citation>
    <scope>NUCLEOTIDE SEQUENCE [LARGE SCALE GENOMIC DNA]</scope>
</reference>
<evidence type="ECO:0000256" key="1">
    <source>
        <dbReference type="ARBA" id="ARBA00004123"/>
    </source>
</evidence>
<name>A0A183FWU3_HELPZ</name>
<gene>
    <name evidence="8" type="ORF">HPBE_LOCUS12952</name>
</gene>
<feature type="domain" description="Prospero" evidence="7">
    <location>
        <begin position="1"/>
        <end position="161"/>
    </location>
</feature>
<evidence type="ECO:0000256" key="6">
    <source>
        <dbReference type="ARBA" id="ARBA00023242"/>
    </source>
</evidence>